<dbReference type="AlphaFoldDB" id="A0A1T4XUN5"/>
<sequence>MLLYNTPKGAKPSAILYSIAETAKANDLNVEKYLTYLMDVLCNLDKKDTSVLLKYMPWSKELPEELKLENKNIHT</sequence>
<gene>
    <name evidence="1" type="ORF">SAMN05443428_11377</name>
</gene>
<dbReference type="STRING" id="1147123.SAMN05443428_11377"/>
<proteinExistence type="predicted"/>
<evidence type="ECO:0000313" key="2">
    <source>
        <dbReference type="Proteomes" id="UP000190105"/>
    </source>
</evidence>
<dbReference type="EMBL" id="FUYH01000013">
    <property type="protein sequence ID" value="SKA93250.1"/>
    <property type="molecule type" value="Genomic_DNA"/>
</dbReference>
<protein>
    <submittedName>
        <fullName evidence="1">IS66 C-terminal element</fullName>
    </submittedName>
</protein>
<name>A0A1T4XUN5_9CLOT</name>
<dbReference type="OrthoDB" id="9760067at2"/>
<reference evidence="2" key="1">
    <citation type="submission" date="2017-02" db="EMBL/GenBank/DDBJ databases">
        <authorList>
            <person name="Varghese N."/>
            <person name="Submissions S."/>
        </authorList>
    </citation>
    <scope>NUCLEOTIDE SEQUENCE [LARGE SCALE GENOMIC DNA]</scope>
    <source>
        <strain evidence="2">USBA 833</strain>
    </source>
</reference>
<accession>A0A1T4XUN5</accession>
<evidence type="ECO:0000313" key="1">
    <source>
        <dbReference type="EMBL" id="SKA93250.1"/>
    </source>
</evidence>
<dbReference type="Proteomes" id="UP000190105">
    <property type="component" value="Unassembled WGS sequence"/>
</dbReference>
<keyword evidence="2" id="KW-1185">Reference proteome</keyword>
<dbReference type="RefSeq" id="WP_143287279.1">
    <property type="nucleotide sequence ID" value="NZ_FUYH01000013.1"/>
</dbReference>
<organism evidence="1 2">
    <name type="scientific">Caloramator quimbayensis</name>
    <dbReference type="NCBI Taxonomy" id="1147123"/>
    <lineage>
        <taxon>Bacteria</taxon>
        <taxon>Bacillati</taxon>
        <taxon>Bacillota</taxon>
        <taxon>Clostridia</taxon>
        <taxon>Eubacteriales</taxon>
        <taxon>Clostridiaceae</taxon>
        <taxon>Caloramator</taxon>
    </lineage>
</organism>